<reference evidence="1" key="1">
    <citation type="journal article" date="2014" name="Front. Microbiol.">
        <title>High frequency of phylogenetically diverse reductive dehalogenase-homologous genes in deep subseafloor sedimentary metagenomes.</title>
        <authorList>
            <person name="Kawai M."/>
            <person name="Futagami T."/>
            <person name="Toyoda A."/>
            <person name="Takaki Y."/>
            <person name="Nishi S."/>
            <person name="Hori S."/>
            <person name="Arai W."/>
            <person name="Tsubouchi T."/>
            <person name="Morono Y."/>
            <person name="Uchiyama I."/>
            <person name="Ito T."/>
            <person name="Fujiyama A."/>
            <person name="Inagaki F."/>
            <person name="Takami H."/>
        </authorList>
    </citation>
    <scope>NUCLEOTIDE SEQUENCE</scope>
    <source>
        <strain evidence="1">Expedition CK06-06</strain>
    </source>
</reference>
<gene>
    <name evidence="1" type="ORF">S12H4_27623</name>
</gene>
<evidence type="ECO:0000313" key="1">
    <source>
        <dbReference type="EMBL" id="GAI98844.1"/>
    </source>
</evidence>
<accession>X1V2G2</accession>
<protein>
    <submittedName>
        <fullName evidence="1">Uncharacterized protein</fullName>
    </submittedName>
</protein>
<sequence length="126" mass="14669">MVKGIKDDSGKELKLKGVDVAVASAILAIIYPKQYCVVDYRAKQALAWLKKCGESEPYDNCILKSYDDYLFISEFVRNTTHIDIYDKYLEIINGVAMKQDPILNPRQIELALWKFDKDKDREFWLI</sequence>
<comment type="caution">
    <text evidence="1">The sequence shown here is derived from an EMBL/GenBank/DDBJ whole genome shotgun (WGS) entry which is preliminary data.</text>
</comment>
<name>X1V2G2_9ZZZZ</name>
<organism evidence="1">
    <name type="scientific">marine sediment metagenome</name>
    <dbReference type="NCBI Taxonomy" id="412755"/>
    <lineage>
        <taxon>unclassified sequences</taxon>
        <taxon>metagenomes</taxon>
        <taxon>ecological metagenomes</taxon>
    </lineage>
</organism>
<dbReference type="EMBL" id="BARW01015781">
    <property type="protein sequence ID" value="GAI98844.1"/>
    <property type="molecule type" value="Genomic_DNA"/>
</dbReference>
<dbReference type="AlphaFoldDB" id="X1V2G2"/>
<proteinExistence type="predicted"/>